<dbReference type="InterPro" id="IPR013766">
    <property type="entry name" value="Thioredoxin_domain"/>
</dbReference>
<reference evidence="3" key="1">
    <citation type="journal article" date="2019" name="Int. J. Syst. Evol. Microbiol.">
        <title>The Global Catalogue of Microorganisms (GCM) 10K type strain sequencing project: providing services to taxonomists for standard genome sequencing and annotation.</title>
        <authorList>
            <consortium name="The Broad Institute Genomics Platform"/>
            <consortium name="The Broad Institute Genome Sequencing Center for Infectious Disease"/>
            <person name="Wu L."/>
            <person name="Ma J."/>
        </authorList>
    </citation>
    <scope>NUCLEOTIDE SEQUENCE [LARGE SCALE GENOMIC DNA]</scope>
    <source>
        <strain evidence="3">CCUG 58412</strain>
    </source>
</reference>
<comment type="caution">
    <text evidence="2">The sequence shown here is derived from an EMBL/GenBank/DDBJ whole genome shotgun (WGS) entry which is preliminary data.</text>
</comment>
<dbReference type="PANTHER" id="PTHR42852">
    <property type="entry name" value="THIOL:DISULFIDE INTERCHANGE PROTEIN DSBE"/>
    <property type="match status" value="1"/>
</dbReference>
<dbReference type="InterPro" id="IPR036249">
    <property type="entry name" value="Thioredoxin-like_sf"/>
</dbReference>
<dbReference type="Pfam" id="PF00578">
    <property type="entry name" value="AhpC-TSA"/>
    <property type="match status" value="1"/>
</dbReference>
<dbReference type="RefSeq" id="WP_379057909.1">
    <property type="nucleotide sequence ID" value="NZ_JBHTKB010000002.1"/>
</dbReference>
<evidence type="ECO:0000259" key="1">
    <source>
        <dbReference type="PROSITE" id="PS51352"/>
    </source>
</evidence>
<dbReference type="Proteomes" id="UP001597128">
    <property type="component" value="Unassembled WGS sequence"/>
</dbReference>
<keyword evidence="3" id="KW-1185">Reference proteome</keyword>
<evidence type="ECO:0000313" key="2">
    <source>
        <dbReference type="EMBL" id="MFD0914289.1"/>
    </source>
</evidence>
<dbReference type="SUPFAM" id="SSF52833">
    <property type="entry name" value="Thioredoxin-like"/>
    <property type="match status" value="1"/>
</dbReference>
<gene>
    <name evidence="2" type="ORF">ACFQ1Z_12075</name>
</gene>
<proteinExistence type="predicted"/>
<organism evidence="2 3">
    <name type="scientific">Methylophilus luteus</name>
    <dbReference type="NCBI Taxonomy" id="640108"/>
    <lineage>
        <taxon>Bacteria</taxon>
        <taxon>Pseudomonadati</taxon>
        <taxon>Pseudomonadota</taxon>
        <taxon>Betaproteobacteria</taxon>
        <taxon>Nitrosomonadales</taxon>
        <taxon>Methylophilaceae</taxon>
        <taxon>Methylophilus</taxon>
    </lineage>
</organism>
<accession>A0ABW3F752</accession>
<dbReference type="CDD" id="cd02966">
    <property type="entry name" value="TlpA_like_family"/>
    <property type="match status" value="1"/>
</dbReference>
<evidence type="ECO:0000313" key="3">
    <source>
        <dbReference type="Proteomes" id="UP001597128"/>
    </source>
</evidence>
<name>A0ABW3F752_9PROT</name>
<sequence>MSKYKFAYKKWIMPLVALALFIGLAMAVMHKPQAPEVTFTTLDGRKISMASLRGKTVLVNFWATDCPGCIKEMPTLIETYKRYKDSNFEVIAVAMPYDPPAQVLNYSQEKALPFAVMHDGFGEMVKAFGNVNLTPTAFVYDPQGRRLQKVIGELDFPKLHALIEQQAH</sequence>
<protein>
    <submittedName>
        <fullName evidence="2">TlpA disulfide reductase family protein</fullName>
    </submittedName>
</protein>
<dbReference type="EMBL" id="JBHTKB010000002">
    <property type="protein sequence ID" value="MFD0914289.1"/>
    <property type="molecule type" value="Genomic_DNA"/>
</dbReference>
<dbReference type="PROSITE" id="PS51352">
    <property type="entry name" value="THIOREDOXIN_2"/>
    <property type="match status" value="1"/>
</dbReference>
<dbReference type="PANTHER" id="PTHR42852:SF18">
    <property type="entry name" value="CHROMOSOME UNDETERMINED SCAFFOLD_47, WHOLE GENOME SHOTGUN SEQUENCE"/>
    <property type="match status" value="1"/>
</dbReference>
<dbReference type="InterPro" id="IPR050553">
    <property type="entry name" value="Thioredoxin_ResA/DsbE_sf"/>
</dbReference>
<dbReference type="InterPro" id="IPR000866">
    <property type="entry name" value="AhpC/TSA"/>
</dbReference>
<feature type="domain" description="Thioredoxin" evidence="1">
    <location>
        <begin position="28"/>
        <end position="168"/>
    </location>
</feature>
<dbReference type="Gene3D" id="3.40.30.10">
    <property type="entry name" value="Glutaredoxin"/>
    <property type="match status" value="1"/>
</dbReference>